<dbReference type="InterPro" id="IPR010930">
    <property type="entry name" value="Flg_bb/hook_C_dom"/>
</dbReference>
<feature type="domain" description="Flagellar hook protein FlgE/F/G-like D1" evidence="4">
    <location>
        <begin position="100"/>
        <end position="141"/>
    </location>
</feature>
<keyword evidence="6" id="KW-1185">Reference proteome</keyword>
<dbReference type="STRING" id="309803.CTN_1126"/>
<gene>
    <name evidence="5" type="ordered locus">CTN_1126</name>
</gene>
<evidence type="ECO:0000256" key="1">
    <source>
        <dbReference type="ARBA" id="ARBA00009677"/>
    </source>
</evidence>
<keyword evidence="5" id="KW-0969">Cilium</keyword>
<dbReference type="EMBL" id="CP000916">
    <property type="protein sequence ID" value="ACM23302.1"/>
    <property type="molecule type" value="Genomic_DNA"/>
</dbReference>
<dbReference type="eggNOG" id="COG4786">
    <property type="taxonomic scope" value="Bacteria"/>
</dbReference>
<dbReference type="InterPro" id="IPR037925">
    <property type="entry name" value="FlgE/F/G-like"/>
</dbReference>
<comment type="subcellular location">
    <subcellularLocation>
        <location evidence="2">Bacterial flagellum basal body</location>
    </subcellularLocation>
</comment>
<feature type="domain" description="Flagellar basal-body/hook protein C-terminal" evidence="3">
    <location>
        <begin position="203"/>
        <end position="246"/>
    </location>
</feature>
<dbReference type="InterPro" id="IPR053967">
    <property type="entry name" value="LlgE_F_G-like_D1"/>
</dbReference>
<accession>B9K8L9</accession>
<dbReference type="InterPro" id="IPR020013">
    <property type="entry name" value="Flagellar_FlgE/F/G"/>
</dbReference>
<dbReference type="Pfam" id="PF06429">
    <property type="entry name" value="Flg_bbr_C"/>
    <property type="match status" value="1"/>
</dbReference>
<evidence type="ECO:0000313" key="6">
    <source>
        <dbReference type="Proteomes" id="UP000000445"/>
    </source>
</evidence>
<dbReference type="Pfam" id="PF22692">
    <property type="entry name" value="LlgE_F_G_D1"/>
    <property type="match status" value="1"/>
</dbReference>
<keyword evidence="2" id="KW-0975">Bacterial flagellum</keyword>
<evidence type="ECO:0000256" key="2">
    <source>
        <dbReference type="RuleBase" id="RU362116"/>
    </source>
</evidence>
<dbReference type="NCBIfam" id="TIGR03506">
    <property type="entry name" value="FlgEFG_subfam"/>
    <property type="match status" value="1"/>
</dbReference>
<dbReference type="AlphaFoldDB" id="B9K8L9"/>
<protein>
    <submittedName>
        <fullName evidence="5">Flagellar basal-body rod protein FlgF</fullName>
    </submittedName>
</protein>
<dbReference type="Proteomes" id="UP000000445">
    <property type="component" value="Chromosome"/>
</dbReference>
<reference evidence="5 6" key="1">
    <citation type="journal article" date="2009" name="Biosci. Biotechnol. Biochem.">
        <title>WeGAS: a web-based microbial genome annotation system.</title>
        <authorList>
            <person name="Lee D."/>
            <person name="Seo H."/>
            <person name="Park C."/>
            <person name="Park K."/>
        </authorList>
    </citation>
    <scope>NUCLEOTIDE SEQUENCE [LARGE SCALE GENOMIC DNA]</scope>
    <source>
        <strain evidence="6">ATCC 49049 / DSM 4359 / NBRC 107923 / NS-E</strain>
    </source>
</reference>
<keyword evidence="5" id="KW-0282">Flagellum</keyword>
<organism evidence="5 6">
    <name type="scientific">Thermotoga neapolitana (strain ATCC 49049 / DSM 4359 / NBRC 107923 / NS-E)</name>
    <dbReference type="NCBI Taxonomy" id="309803"/>
    <lineage>
        <taxon>Bacteria</taxon>
        <taxon>Thermotogati</taxon>
        <taxon>Thermotogota</taxon>
        <taxon>Thermotogae</taxon>
        <taxon>Thermotogales</taxon>
        <taxon>Thermotogaceae</taxon>
        <taxon>Thermotoga</taxon>
    </lineage>
</organism>
<dbReference type="GO" id="GO:0071978">
    <property type="term" value="P:bacterial-type flagellum-dependent swarming motility"/>
    <property type="evidence" value="ECO:0007669"/>
    <property type="project" value="TreeGrafter"/>
</dbReference>
<evidence type="ECO:0000259" key="3">
    <source>
        <dbReference type="Pfam" id="PF06429"/>
    </source>
</evidence>
<dbReference type="PANTHER" id="PTHR30435:SF19">
    <property type="entry name" value="FLAGELLAR BASAL-BODY ROD PROTEIN FLGG"/>
    <property type="match status" value="1"/>
</dbReference>
<dbReference type="SUPFAM" id="SSF117143">
    <property type="entry name" value="Flagellar hook protein flgE"/>
    <property type="match status" value="1"/>
</dbReference>
<evidence type="ECO:0000259" key="4">
    <source>
        <dbReference type="Pfam" id="PF22692"/>
    </source>
</evidence>
<dbReference type="PANTHER" id="PTHR30435">
    <property type="entry name" value="FLAGELLAR PROTEIN"/>
    <property type="match status" value="1"/>
</dbReference>
<comment type="similarity">
    <text evidence="1 2">Belongs to the flagella basal body rod proteins family.</text>
</comment>
<keyword evidence="5" id="KW-0966">Cell projection</keyword>
<dbReference type="KEGG" id="tna:CTN_1126"/>
<proteinExistence type="inferred from homology"/>
<name>B9K8L9_THENN</name>
<dbReference type="GO" id="GO:0009425">
    <property type="term" value="C:bacterial-type flagellum basal body"/>
    <property type="evidence" value="ECO:0007669"/>
    <property type="project" value="UniProtKB-SubCell"/>
</dbReference>
<dbReference type="HOGENOM" id="CLU_013687_0_0_0"/>
<sequence>MIFVTRGIYNASMGMLIDMAKLDRIANDLANVDTAGYKQDREAFRAYLRREIFRQEPDPIEKRVEKVPIGPLEYAVVLDEVRSDLSQGPLEETKVPYHLAIDGEGFFRIEFNGQEYFTRNGEFEVGSGGYIVTNYGGYLLDENGERIEYFDGFTVDGEGYVRDENGNVITRIGVYTVENPQKFGNTLFTGENPSPTENFRILQGYVEKSNVNALKAMVDMISAMRHYELSQRAVLVNDELNGKLINSLATLK</sequence>
<evidence type="ECO:0000313" key="5">
    <source>
        <dbReference type="EMBL" id="ACM23302.1"/>
    </source>
</evidence>